<name>A0ACD4DCI2_9NOCA</name>
<gene>
    <name evidence="1" type="ORF">OED52_13605</name>
</gene>
<evidence type="ECO:0000313" key="2">
    <source>
        <dbReference type="Proteomes" id="UP001156484"/>
    </source>
</evidence>
<sequence>MATGISVALANTVLNFLRGVTPTPPAGLFVKLHTGDPGAAGTANASVVTTRREATMNAASGGSMTLSSMSGSWAMTATETITHISVWDAASGGAFQFSAVFEHSEVGGQRRHPDHDHSRCGQQSDRCLTAVLRSIRLGGGDLLCRRWA</sequence>
<proteinExistence type="predicted"/>
<protein>
    <submittedName>
        <fullName evidence="1">Uncharacterized protein</fullName>
    </submittedName>
</protein>
<dbReference type="EMBL" id="CP107551">
    <property type="protein sequence ID" value="UYP17707.1"/>
    <property type="molecule type" value="Genomic_DNA"/>
</dbReference>
<evidence type="ECO:0000313" key="1">
    <source>
        <dbReference type="EMBL" id="UYP17707.1"/>
    </source>
</evidence>
<reference evidence="1" key="1">
    <citation type="submission" date="2022-10" db="EMBL/GenBank/DDBJ databases">
        <title>Rhodococcus ferula Z13 complete genome.</title>
        <authorList>
            <person name="Long X."/>
            <person name="Zang M."/>
        </authorList>
    </citation>
    <scope>NUCLEOTIDE SEQUENCE</scope>
    <source>
        <strain evidence="1">Z13</strain>
    </source>
</reference>
<accession>A0ACD4DCI2</accession>
<keyword evidence="2" id="KW-1185">Reference proteome</keyword>
<organism evidence="1 2">
    <name type="scientific">Rhodococcus sacchari</name>
    <dbReference type="NCBI Taxonomy" id="2962047"/>
    <lineage>
        <taxon>Bacteria</taxon>
        <taxon>Bacillati</taxon>
        <taxon>Actinomycetota</taxon>
        <taxon>Actinomycetes</taxon>
        <taxon>Mycobacteriales</taxon>
        <taxon>Nocardiaceae</taxon>
        <taxon>Rhodococcus</taxon>
    </lineage>
</organism>
<dbReference type="Proteomes" id="UP001156484">
    <property type="component" value="Chromosome"/>
</dbReference>